<comment type="similarity">
    <text evidence="2">Belongs to the methyltransferase superfamily. L-isoaspartyl/D-aspartyl protein methyltransferase family.</text>
</comment>
<evidence type="ECO:0000256" key="2">
    <source>
        <dbReference type="ARBA" id="ARBA00005369"/>
    </source>
</evidence>
<evidence type="ECO:0000313" key="13">
    <source>
        <dbReference type="Proteomes" id="UP001499990"/>
    </source>
</evidence>
<dbReference type="SUPFAM" id="SSF53335">
    <property type="entry name" value="S-adenosyl-L-methionine-dependent methyltransferases"/>
    <property type="match status" value="1"/>
</dbReference>
<dbReference type="EMBL" id="BAAAYL010000001">
    <property type="protein sequence ID" value="GAA3368753.1"/>
    <property type="molecule type" value="Genomic_DNA"/>
</dbReference>
<dbReference type="Pfam" id="PF01135">
    <property type="entry name" value="PCMT"/>
    <property type="match status" value="1"/>
</dbReference>
<evidence type="ECO:0000256" key="4">
    <source>
        <dbReference type="ARBA" id="ARBA00013346"/>
    </source>
</evidence>
<proteinExistence type="inferred from homology"/>
<reference evidence="13" key="1">
    <citation type="journal article" date="2019" name="Int. J. Syst. Evol. Microbiol.">
        <title>The Global Catalogue of Microorganisms (GCM) 10K type strain sequencing project: providing services to taxonomists for standard genome sequencing and annotation.</title>
        <authorList>
            <consortium name="The Broad Institute Genomics Platform"/>
            <consortium name="The Broad Institute Genome Sequencing Center for Infectious Disease"/>
            <person name="Wu L."/>
            <person name="Ma J."/>
        </authorList>
    </citation>
    <scope>NUCLEOTIDE SEQUENCE [LARGE SCALE GENOMIC DNA]</scope>
    <source>
        <strain evidence="13">JCM 9651</strain>
    </source>
</reference>
<dbReference type="Proteomes" id="UP001499990">
    <property type="component" value="Unassembled WGS sequence"/>
</dbReference>
<keyword evidence="13" id="KW-1185">Reference proteome</keyword>
<evidence type="ECO:0000256" key="1">
    <source>
        <dbReference type="ARBA" id="ARBA00004496"/>
    </source>
</evidence>
<dbReference type="RefSeq" id="WP_345034644.1">
    <property type="nucleotide sequence ID" value="NZ_BAAAYL010000001.1"/>
</dbReference>
<comment type="subcellular location">
    <subcellularLocation>
        <location evidence="1">Cytoplasm</location>
    </subcellularLocation>
</comment>
<evidence type="ECO:0000256" key="3">
    <source>
        <dbReference type="ARBA" id="ARBA00011890"/>
    </source>
</evidence>
<evidence type="ECO:0000256" key="8">
    <source>
        <dbReference type="ARBA" id="ARBA00022691"/>
    </source>
</evidence>
<name>A0ABP6S5I1_9ACTN</name>
<keyword evidence="8" id="KW-0949">S-adenosyl-L-methionine</keyword>
<evidence type="ECO:0000313" key="12">
    <source>
        <dbReference type="EMBL" id="GAA3368753.1"/>
    </source>
</evidence>
<evidence type="ECO:0000256" key="7">
    <source>
        <dbReference type="ARBA" id="ARBA00022679"/>
    </source>
</evidence>
<dbReference type="InterPro" id="IPR000682">
    <property type="entry name" value="PCMT"/>
</dbReference>
<keyword evidence="5" id="KW-0963">Cytoplasm</keyword>
<keyword evidence="7" id="KW-0808">Transferase</keyword>
<evidence type="ECO:0000256" key="5">
    <source>
        <dbReference type="ARBA" id="ARBA00022490"/>
    </source>
</evidence>
<accession>A0ABP6S5I1</accession>
<dbReference type="EC" id="2.1.1.77" evidence="3"/>
<dbReference type="Gene3D" id="3.40.50.150">
    <property type="entry name" value="Vaccinia Virus protein VP39"/>
    <property type="match status" value="1"/>
</dbReference>
<dbReference type="NCBIfam" id="NF001453">
    <property type="entry name" value="PRK00312.1"/>
    <property type="match status" value="1"/>
</dbReference>
<protein>
    <recommendedName>
        <fullName evidence="4">Protein-L-isoaspartate O-methyltransferase</fullName>
        <ecNumber evidence="3">2.1.1.77</ecNumber>
    </recommendedName>
    <alternativeName>
        <fullName evidence="11">L-isoaspartyl protein carboxyl methyltransferase</fullName>
    </alternativeName>
    <alternativeName>
        <fullName evidence="9">Protein L-isoaspartyl methyltransferase</fullName>
    </alternativeName>
    <alternativeName>
        <fullName evidence="10">Protein-beta-aspartate methyltransferase</fullName>
    </alternativeName>
</protein>
<evidence type="ECO:0000256" key="10">
    <source>
        <dbReference type="ARBA" id="ARBA00031323"/>
    </source>
</evidence>
<evidence type="ECO:0000256" key="11">
    <source>
        <dbReference type="ARBA" id="ARBA00031350"/>
    </source>
</evidence>
<evidence type="ECO:0000256" key="6">
    <source>
        <dbReference type="ARBA" id="ARBA00022603"/>
    </source>
</evidence>
<evidence type="ECO:0000256" key="9">
    <source>
        <dbReference type="ARBA" id="ARBA00030757"/>
    </source>
</evidence>
<organism evidence="12 13">
    <name type="scientific">Streptomyces sannanensis</name>
    <dbReference type="NCBI Taxonomy" id="285536"/>
    <lineage>
        <taxon>Bacteria</taxon>
        <taxon>Bacillati</taxon>
        <taxon>Actinomycetota</taxon>
        <taxon>Actinomycetes</taxon>
        <taxon>Kitasatosporales</taxon>
        <taxon>Streptomycetaceae</taxon>
        <taxon>Streptomyces</taxon>
    </lineage>
</organism>
<gene>
    <name evidence="12" type="ORF">GCM10020367_08380</name>
</gene>
<dbReference type="InterPro" id="IPR029063">
    <property type="entry name" value="SAM-dependent_MTases_sf"/>
</dbReference>
<keyword evidence="6" id="KW-0489">Methyltransferase</keyword>
<sequence>MPSSEQLVLAARAAGVADERVLDAIRHTPRAEFVPAKHIALAYADDPIPISHGQVTTQPSLVAMMIAALGLTGAEHVLEVGTGYGWQTALLARLTSSVVSVERWPDMVEEARRGLGRERLLGKVELVIGDGTLGMADHAPYDGVLVSAAFPEVPPPLVGQLRPGGRLVQPIGPGGQELVELYERRGLGLVHVRTVTSARFVRLYGTHGYTPG</sequence>
<comment type="caution">
    <text evidence="12">The sequence shown here is derived from an EMBL/GenBank/DDBJ whole genome shotgun (WGS) entry which is preliminary data.</text>
</comment>
<dbReference type="PANTHER" id="PTHR11579">
    <property type="entry name" value="PROTEIN-L-ISOASPARTATE O-METHYLTRANSFERASE"/>
    <property type="match status" value="1"/>
</dbReference>
<dbReference type="CDD" id="cd02440">
    <property type="entry name" value="AdoMet_MTases"/>
    <property type="match status" value="1"/>
</dbReference>
<dbReference type="PANTHER" id="PTHR11579:SF0">
    <property type="entry name" value="PROTEIN-L-ISOASPARTATE(D-ASPARTATE) O-METHYLTRANSFERASE"/>
    <property type="match status" value="1"/>
</dbReference>